<accession>A0A6M3MF20</accession>
<dbReference type="EMBL" id="MT143693">
    <property type="protein sequence ID" value="QJB00429.1"/>
    <property type="molecule type" value="Genomic_DNA"/>
</dbReference>
<dbReference type="SMART" id="SM00470">
    <property type="entry name" value="ParB"/>
    <property type="match status" value="1"/>
</dbReference>
<organism evidence="3">
    <name type="scientific">viral metagenome</name>
    <dbReference type="NCBI Taxonomy" id="1070528"/>
    <lineage>
        <taxon>unclassified sequences</taxon>
        <taxon>metagenomes</taxon>
        <taxon>organismal metagenomes</taxon>
    </lineage>
</organism>
<dbReference type="InterPro" id="IPR004437">
    <property type="entry name" value="ParB/RepB/Spo0J"/>
</dbReference>
<dbReference type="GO" id="GO:0003677">
    <property type="term" value="F:DNA binding"/>
    <property type="evidence" value="ECO:0007669"/>
    <property type="project" value="InterPro"/>
</dbReference>
<dbReference type="NCBIfam" id="TIGR00180">
    <property type="entry name" value="parB_part"/>
    <property type="match status" value="1"/>
</dbReference>
<protein>
    <recommendedName>
        <fullName evidence="1">ParB-like N-terminal domain-containing protein</fullName>
    </recommendedName>
</protein>
<dbReference type="InterPro" id="IPR003115">
    <property type="entry name" value="ParB_N"/>
</dbReference>
<evidence type="ECO:0000259" key="1">
    <source>
        <dbReference type="SMART" id="SM00470"/>
    </source>
</evidence>
<dbReference type="PANTHER" id="PTHR33375">
    <property type="entry name" value="CHROMOSOME-PARTITIONING PROTEIN PARB-RELATED"/>
    <property type="match status" value="1"/>
</dbReference>
<dbReference type="EMBL" id="MT143886">
    <property type="protein sequence ID" value="QJB04610.1"/>
    <property type="molecule type" value="Genomic_DNA"/>
</dbReference>
<sequence length="324" mass="37069">MKFITKCPVPRSKLRPFSVSMRLDKDEQSFQELINSIRANGVEQDLIIRTTETEGIFEVIDGNRRYEATGILGWGDAPLPCDIREMTDKEAWTLALRVNLLRATPSPESLGNFIQMMRMKFGWTQHEVSRQIGKSQSWVSRQEKLFQDKALPPGTGEAQARALRGAPEMVRSTILEESNATGALPSATEIRRRAEVRRDGVLKQLEHSRHDEEYAAFLFVTEGGYTEEEAKELASKWNRGELEKKTSLEIPPPVPELNRRSNTTKVFEQLTKYYPSEIIDTASKTSGGSTNLETLMRHCRRYISELNHQAPEELKQRVLEHFMM</sequence>
<evidence type="ECO:0000313" key="2">
    <source>
        <dbReference type="EMBL" id="QJB00429.1"/>
    </source>
</evidence>
<dbReference type="Gene3D" id="3.90.1530.30">
    <property type="match status" value="1"/>
</dbReference>
<proteinExistence type="predicted"/>
<dbReference type="Pfam" id="PF02195">
    <property type="entry name" value="ParB_N"/>
    <property type="match status" value="1"/>
</dbReference>
<dbReference type="InterPro" id="IPR050336">
    <property type="entry name" value="Chromosome_partition/occlusion"/>
</dbReference>
<feature type="domain" description="ParB-like N-terminal" evidence="1">
    <location>
        <begin position="7"/>
        <end position="100"/>
    </location>
</feature>
<dbReference type="GO" id="GO:0007059">
    <property type="term" value="P:chromosome segregation"/>
    <property type="evidence" value="ECO:0007669"/>
    <property type="project" value="TreeGrafter"/>
</dbReference>
<dbReference type="SUPFAM" id="SSF109709">
    <property type="entry name" value="KorB DNA-binding domain-like"/>
    <property type="match status" value="1"/>
</dbReference>
<name>A0A6M3MF20_9ZZZZ</name>
<dbReference type="CDD" id="cd00093">
    <property type="entry name" value="HTH_XRE"/>
    <property type="match status" value="1"/>
</dbReference>
<evidence type="ECO:0000313" key="3">
    <source>
        <dbReference type="EMBL" id="QJB04610.1"/>
    </source>
</evidence>
<dbReference type="InterPro" id="IPR036086">
    <property type="entry name" value="ParB/Sulfiredoxin_sf"/>
</dbReference>
<dbReference type="AlphaFoldDB" id="A0A6M3MF20"/>
<dbReference type="GO" id="GO:0005694">
    <property type="term" value="C:chromosome"/>
    <property type="evidence" value="ECO:0007669"/>
    <property type="project" value="TreeGrafter"/>
</dbReference>
<gene>
    <name evidence="2" type="ORF">MM171A00458_0013</name>
    <name evidence="3" type="ORF">MM171B00229_0026</name>
</gene>
<dbReference type="Gene3D" id="1.10.10.2830">
    <property type="match status" value="1"/>
</dbReference>
<dbReference type="InterPro" id="IPR001387">
    <property type="entry name" value="Cro/C1-type_HTH"/>
</dbReference>
<dbReference type="PANTHER" id="PTHR33375:SF1">
    <property type="entry name" value="CHROMOSOME-PARTITIONING PROTEIN PARB-RELATED"/>
    <property type="match status" value="1"/>
</dbReference>
<dbReference type="SUPFAM" id="SSF110849">
    <property type="entry name" value="ParB/Sulfiredoxin"/>
    <property type="match status" value="1"/>
</dbReference>
<reference evidence="3" key="1">
    <citation type="submission" date="2020-03" db="EMBL/GenBank/DDBJ databases">
        <title>The deep terrestrial virosphere.</title>
        <authorList>
            <person name="Holmfeldt K."/>
            <person name="Nilsson E."/>
            <person name="Simone D."/>
            <person name="Lopez-Fernandez M."/>
            <person name="Wu X."/>
            <person name="de Brujin I."/>
            <person name="Lundin D."/>
            <person name="Andersson A."/>
            <person name="Bertilsson S."/>
            <person name="Dopson M."/>
        </authorList>
    </citation>
    <scope>NUCLEOTIDE SEQUENCE</scope>
    <source>
        <strain evidence="2">MM171A00458</strain>
        <strain evidence="3">MM171B00229</strain>
    </source>
</reference>